<gene>
    <name evidence="1" type="ORF">E4N76_00070</name>
</gene>
<reference evidence="1" key="1">
    <citation type="submission" date="2019-04" db="EMBL/GenBank/DDBJ databases">
        <title>Whole genome sequencing of oral phylogroup 2 treponemes.</title>
        <authorList>
            <person name="Chan Y."/>
            <person name="Zeng H.H."/>
            <person name="Yu X.L."/>
            <person name="Leung W.K."/>
            <person name="Watt R.M."/>
        </authorList>
    </citation>
    <scope>NUCLEOTIDE SEQUENCE</scope>
    <source>
        <strain evidence="1">OMZ 847</strain>
    </source>
</reference>
<dbReference type="RefSeq" id="WP_255805545.1">
    <property type="nucleotide sequence ID" value="NZ_CP038802.1"/>
</dbReference>
<protein>
    <submittedName>
        <fullName evidence="1">Uncharacterized protein</fullName>
    </submittedName>
</protein>
<dbReference type="EMBL" id="CP038802">
    <property type="protein sequence ID" value="UTY27547.1"/>
    <property type="molecule type" value="Genomic_DNA"/>
</dbReference>
<organism evidence="1 2">
    <name type="scientific">Treponema putidum</name>
    <dbReference type="NCBI Taxonomy" id="221027"/>
    <lineage>
        <taxon>Bacteria</taxon>
        <taxon>Pseudomonadati</taxon>
        <taxon>Spirochaetota</taxon>
        <taxon>Spirochaetia</taxon>
        <taxon>Spirochaetales</taxon>
        <taxon>Treponemataceae</taxon>
        <taxon>Treponema</taxon>
    </lineage>
</organism>
<dbReference type="Proteomes" id="UP001059401">
    <property type="component" value="Chromosome"/>
</dbReference>
<keyword evidence="2" id="KW-1185">Reference proteome</keyword>
<name>A0ABY5HRI9_9SPIR</name>
<sequence length="788" mass="89554">MIPVKKETEKIILGNNRQYNASVCFNFLSCKIPESIKIQAPNAVKGSVPDQIVSPFLSYIQNRFFVRSNFASRLFPNAENIHKDGRLHPVKNRPYSRIGYIGKKASQTGDVDDSVTLYFPETSLKKITLITSNDRIITNAIVTAKTRFGKTIESFTITGNLKNKIVFDLPCDKAGILELHVTKATPDKHIWILAFYPGFEFLVHENDIVKIKHQKRKTENKEGSIGRLYVNSLDLELNNLTRLYDKQNINSPLFGFFNSNTTCSVSLLLKQREHNKPFYLNFGSFYITNIKNDEQKATVSIKAQDYIGVNKNKYLSLGIQDNSDAYSCFVKIANALSLSASRIDQSLKLIKLKRLPLNGTVGSLLNNLCILTNAFCSCDETGSALIASLILSKHGSVRYPVRYFLLNEFKSNNSGESSSAAPNIINLSYSNYEYEGEYQIGQKDVVLYSEIGKLDFPEQYKNTPYGEYPIGGGLSPSWTKVFNLPSNFEAIEFSDTFIPKGLEYSIEYSYSPEGKATKATVKVWNFITRNEGEQLSILIMIKEKPIQILLKKENFEIPKMPKTYIIPDENENFDIADPTAVESRNEKNKHEEFKIELKDSVSVSSVEIANKFLKSKFEFSYRKTAEGLHVKVWNYFPDVPQTLTVNIYGNRLIPGKEKKTITARNNDDIQVNGEIIKNIEVGALASDDIARTVLNSMGYYYRHFSNNLSVQTWADPRLVLFDLIAFKSLRGYGFTQGIIDEIALEYNGSLSQKIKIRQTKKHNRDSRIFSHFVLSDRPLQDKKLLQFI</sequence>
<evidence type="ECO:0000313" key="2">
    <source>
        <dbReference type="Proteomes" id="UP001059401"/>
    </source>
</evidence>
<proteinExistence type="predicted"/>
<evidence type="ECO:0000313" key="1">
    <source>
        <dbReference type="EMBL" id="UTY27547.1"/>
    </source>
</evidence>
<accession>A0ABY5HRI9</accession>